<dbReference type="InterPro" id="IPR018063">
    <property type="entry name" value="SAM_MeTrfase_RsmI_CS"/>
</dbReference>
<keyword evidence="1 6" id="KW-0963">Cytoplasm</keyword>
<reference evidence="8 9" key="1">
    <citation type="submission" date="2018-12" db="EMBL/GenBank/DDBJ databases">
        <authorList>
            <person name="Chong R.A."/>
        </authorList>
    </citation>
    <scope>NUCLEOTIDE SEQUENCE [LARGE SCALE GENOMIC DNA]</scope>
    <source>
        <strain evidence="8 9">Mst</strain>
    </source>
</reference>
<gene>
    <name evidence="6 8" type="primary">rsmI</name>
    <name evidence="8" type="ORF">D9V75_00415</name>
</gene>
<proteinExistence type="inferred from homology"/>
<dbReference type="Gene3D" id="3.30.950.10">
    <property type="entry name" value="Methyltransferase, Cobalt-precorrin-4 Transmethylase, Domain 2"/>
    <property type="match status" value="1"/>
</dbReference>
<protein>
    <recommendedName>
        <fullName evidence="6">Ribosomal RNA small subunit methyltransferase I</fullName>
        <ecNumber evidence="6">2.1.1.198</ecNumber>
    </recommendedName>
    <alternativeName>
        <fullName evidence="6">16S rRNA 2'-O-ribose C1402 methyltransferase</fullName>
    </alternativeName>
    <alternativeName>
        <fullName evidence="6">rRNA (cytidine-2'-O-)-methyltransferase RsmI</fullName>
    </alternativeName>
</protein>
<dbReference type="InterPro" id="IPR000878">
    <property type="entry name" value="4pyrrol_Mease"/>
</dbReference>
<sequence>MNLLYTGILYIVPTPIGNLSDITQRALNTLKNADIIAAESIQHTGILLKNFKIKKSLTLINKHNEQKKSNYLIEKLKKGQNIALVSNAGTPLINDPGYILVKICHSYNIKVVPLPGPCAAITALSASGISTNRFCYEGFLPSKKKMRCDLLRSLKKETRTIIFYESKHRILESIQDIIDQIDQNRHIVIAKEITKKWESIRGGEAKKILKWMREDEYRYKGEIVIIINGFKKLKNEILSEEILNCFKILRNLFPLKISVVATSKIYKIRKNILYQYALKQEK</sequence>
<dbReference type="GO" id="GO:0005737">
    <property type="term" value="C:cytoplasm"/>
    <property type="evidence" value="ECO:0007669"/>
    <property type="project" value="UniProtKB-SubCell"/>
</dbReference>
<dbReference type="PANTHER" id="PTHR46111">
    <property type="entry name" value="RIBOSOMAL RNA SMALL SUBUNIT METHYLTRANSFERASE I"/>
    <property type="match status" value="1"/>
</dbReference>
<dbReference type="EMBL" id="CP034861">
    <property type="protein sequence ID" value="QCI24195.1"/>
    <property type="molecule type" value="Genomic_DNA"/>
</dbReference>
<dbReference type="Gene3D" id="3.40.1010.10">
    <property type="entry name" value="Cobalt-precorrin-4 Transmethylase, Domain 1"/>
    <property type="match status" value="1"/>
</dbReference>
<evidence type="ECO:0000313" key="9">
    <source>
        <dbReference type="Proteomes" id="UP000298673"/>
    </source>
</evidence>
<dbReference type="GO" id="GO:0070677">
    <property type="term" value="F:rRNA (cytosine-2'-O-)-methyltransferase activity"/>
    <property type="evidence" value="ECO:0007669"/>
    <property type="project" value="UniProtKB-UniRule"/>
</dbReference>
<dbReference type="PROSITE" id="PS01296">
    <property type="entry name" value="RSMI"/>
    <property type="match status" value="1"/>
</dbReference>
<evidence type="ECO:0000313" key="8">
    <source>
        <dbReference type="EMBL" id="QCI24195.1"/>
    </source>
</evidence>
<dbReference type="InterPro" id="IPR008189">
    <property type="entry name" value="rRNA_ssu_MeTfrase_I"/>
</dbReference>
<dbReference type="HAMAP" id="MF_01877">
    <property type="entry name" value="16SrRNA_methyltr_I"/>
    <property type="match status" value="1"/>
</dbReference>
<dbReference type="Pfam" id="PF00590">
    <property type="entry name" value="TP_methylase"/>
    <property type="match status" value="1"/>
</dbReference>
<dbReference type="FunFam" id="3.30.950.10:FF:000002">
    <property type="entry name" value="Ribosomal RNA small subunit methyltransferase I"/>
    <property type="match status" value="1"/>
</dbReference>
<evidence type="ECO:0000256" key="1">
    <source>
        <dbReference type="ARBA" id="ARBA00022490"/>
    </source>
</evidence>
<dbReference type="Proteomes" id="UP000298673">
    <property type="component" value="Chromosome"/>
</dbReference>
<accession>A0A4D6YIF4</accession>
<dbReference type="NCBIfam" id="TIGR00096">
    <property type="entry name" value="16S rRNA (cytidine(1402)-2'-O)-methyltransferase"/>
    <property type="match status" value="1"/>
</dbReference>
<keyword evidence="2 6" id="KW-0698">rRNA processing</keyword>
<keyword evidence="3 6" id="KW-0489">Methyltransferase</keyword>
<dbReference type="CDD" id="cd11648">
    <property type="entry name" value="RsmI"/>
    <property type="match status" value="1"/>
</dbReference>
<evidence type="ECO:0000256" key="3">
    <source>
        <dbReference type="ARBA" id="ARBA00022603"/>
    </source>
</evidence>
<evidence type="ECO:0000256" key="4">
    <source>
        <dbReference type="ARBA" id="ARBA00022679"/>
    </source>
</evidence>
<dbReference type="SUPFAM" id="SSF53790">
    <property type="entry name" value="Tetrapyrrole methylase"/>
    <property type="match status" value="1"/>
</dbReference>
<dbReference type="PANTHER" id="PTHR46111:SF1">
    <property type="entry name" value="RIBOSOMAL RNA SMALL SUBUNIT METHYLTRANSFERASE I"/>
    <property type="match status" value="1"/>
</dbReference>
<name>A0A4D6YIF4_9GAMM</name>
<dbReference type="PIRSF" id="PIRSF005917">
    <property type="entry name" value="MTase_YraL"/>
    <property type="match status" value="1"/>
</dbReference>
<dbReference type="OrthoDB" id="9809084at2"/>
<evidence type="ECO:0000259" key="7">
    <source>
        <dbReference type="Pfam" id="PF00590"/>
    </source>
</evidence>
<evidence type="ECO:0000256" key="2">
    <source>
        <dbReference type="ARBA" id="ARBA00022552"/>
    </source>
</evidence>
<comment type="function">
    <text evidence="6">Catalyzes the 2'-O-methylation of the ribose of cytidine 1402 (C1402) in 16S rRNA.</text>
</comment>
<keyword evidence="5 6" id="KW-0949">S-adenosyl-L-methionine</keyword>
<comment type="similarity">
    <text evidence="6">Belongs to the methyltransferase superfamily. RsmI family.</text>
</comment>
<dbReference type="EC" id="2.1.1.198" evidence="6"/>
<dbReference type="InterPro" id="IPR014776">
    <property type="entry name" value="4pyrrole_Mease_sub2"/>
</dbReference>
<evidence type="ECO:0000256" key="6">
    <source>
        <dbReference type="HAMAP-Rule" id="MF_01877"/>
    </source>
</evidence>
<comment type="subcellular location">
    <subcellularLocation>
        <location evidence="6">Cytoplasm</location>
    </subcellularLocation>
</comment>
<keyword evidence="4 6" id="KW-0808">Transferase</keyword>
<organism evidence="8 9">
    <name type="scientific">Buchnera aphidicola</name>
    <name type="common">Muscaphis stroyani</name>
    <dbReference type="NCBI Taxonomy" id="1241869"/>
    <lineage>
        <taxon>Bacteria</taxon>
        <taxon>Pseudomonadati</taxon>
        <taxon>Pseudomonadota</taxon>
        <taxon>Gammaproteobacteria</taxon>
        <taxon>Enterobacterales</taxon>
        <taxon>Erwiniaceae</taxon>
        <taxon>Buchnera</taxon>
    </lineage>
</organism>
<dbReference type="RefSeq" id="WP_158343193.1">
    <property type="nucleotide sequence ID" value="NZ_CP034861.1"/>
</dbReference>
<dbReference type="InterPro" id="IPR014777">
    <property type="entry name" value="4pyrrole_Mease_sub1"/>
</dbReference>
<feature type="domain" description="Tetrapyrrole methylase" evidence="7">
    <location>
        <begin position="9"/>
        <end position="205"/>
    </location>
</feature>
<comment type="catalytic activity">
    <reaction evidence="6">
        <text>cytidine(1402) in 16S rRNA + S-adenosyl-L-methionine = 2'-O-methylcytidine(1402) in 16S rRNA + S-adenosyl-L-homocysteine + H(+)</text>
        <dbReference type="Rhea" id="RHEA:42924"/>
        <dbReference type="Rhea" id="RHEA-COMP:10285"/>
        <dbReference type="Rhea" id="RHEA-COMP:10286"/>
        <dbReference type="ChEBI" id="CHEBI:15378"/>
        <dbReference type="ChEBI" id="CHEBI:57856"/>
        <dbReference type="ChEBI" id="CHEBI:59789"/>
        <dbReference type="ChEBI" id="CHEBI:74495"/>
        <dbReference type="ChEBI" id="CHEBI:82748"/>
        <dbReference type="EC" id="2.1.1.198"/>
    </reaction>
</comment>
<dbReference type="AlphaFoldDB" id="A0A4D6YIF4"/>
<dbReference type="InterPro" id="IPR035996">
    <property type="entry name" value="4pyrrol_Methylase_sf"/>
</dbReference>
<reference evidence="8 9" key="2">
    <citation type="submission" date="2019-05" db="EMBL/GenBank/DDBJ databases">
        <title>Genome evolution of the obligate endosymbiont Buchnera aphidicola.</title>
        <authorList>
            <person name="Moran N.A."/>
        </authorList>
    </citation>
    <scope>NUCLEOTIDE SEQUENCE [LARGE SCALE GENOMIC DNA]</scope>
    <source>
        <strain evidence="8 9">Mst</strain>
    </source>
</reference>
<evidence type="ECO:0000256" key="5">
    <source>
        <dbReference type="ARBA" id="ARBA00022691"/>
    </source>
</evidence>